<evidence type="ECO:0000256" key="3">
    <source>
        <dbReference type="ARBA" id="ARBA00004613"/>
    </source>
</evidence>
<keyword evidence="5" id="KW-0964">Secreted</keyword>
<dbReference type="InterPro" id="IPR006026">
    <property type="entry name" value="Peptidase_Metallo"/>
</dbReference>
<dbReference type="InterPro" id="IPR011049">
    <property type="entry name" value="Serralysin-like_metalloprot_C"/>
</dbReference>
<keyword evidence="7" id="KW-0677">Repeat</keyword>
<name>A0ABT1L888_9HYPH</name>
<proteinExistence type="inferred from homology"/>
<dbReference type="InterPro" id="IPR024079">
    <property type="entry name" value="MetalloPept_cat_dom_sf"/>
</dbReference>
<dbReference type="PRINTS" id="PR00313">
    <property type="entry name" value="CABNDNGRPT"/>
</dbReference>
<evidence type="ECO:0000256" key="2">
    <source>
        <dbReference type="ARBA" id="ARBA00004370"/>
    </source>
</evidence>
<evidence type="ECO:0000256" key="6">
    <source>
        <dbReference type="ARBA" id="ARBA00022656"/>
    </source>
</evidence>
<feature type="domain" description="Peptidase metallopeptidase" evidence="10">
    <location>
        <begin position="25"/>
        <end position="192"/>
    </location>
</feature>
<dbReference type="InterPro" id="IPR018511">
    <property type="entry name" value="Hemolysin-typ_Ca-bd_CS"/>
</dbReference>
<evidence type="ECO:0000313" key="11">
    <source>
        <dbReference type="EMBL" id="MCP8937228.1"/>
    </source>
</evidence>
<dbReference type="EMBL" id="JANCLU010000001">
    <property type="protein sequence ID" value="MCP8937228.1"/>
    <property type="molecule type" value="Genomic_DNA"/>
</dbReference>
<dbReference type="SMART" id="SM00235">
    <property type="entry name" value="ZnMc"/>
    <property type="match status" value="1"/>
</dbReference>
<comment type="caution">
    <text evidence="11">The sequence shown here is derived from an EMBL/GenBank/DDBJ whole genome shotgun (WGS) entry which is preliminary data.</text>
</comment>
<protein>
    <submittedName>
        <fullName evidence="11">M10 family metallopeptidase C-terminal domain-containing protein</fullName>
    </submittedName>
</protein>
<dbReference type="Pfam" id="PF00353">
    <property type="entry name" value="HemolysinCabind"/>
    <property type="match status" value="3"/>
</dbReference>
<reference evidence="11 12" key="1">
    <citation type="submission" date="2022-07" db="EMBL/GenBank/DDBJ databases">
        <authorList>
            <person name="Li W.-J."/>
            <person name="Deng Q.-Q."/>
        </authorList>
    </citation>
    <scope>NUCLEOTIDE SEQUENCE [LARGE SCALE GENOMIC DNA]</scope>
    <source>
        <strain evidence="11 12">SYSU M60028</strain>
    </source>
</reference>
<organism evidence="11 12">
    <name type="scientific">Alsobacter ponti</name>
    <dbReference type="NCBI Taxonomy" id="2962936"/>
    <lineage>
        <taxon>Bacteria</taxon>
        <taxon>Pseudomonadati</taxon>
        <taxon>Pseudomonadota</taxon>
        <taxon>Alphaproteobacteria</taxon>
        <taxon>Hyphomicrobiales</taxon>
        <taxon>Alsobacteraceae</taxon>
        <taxon>Alsobacter</taxon>
    </lineage>
</organism>
<evidence type="ECO:0000256" key="8">
    <source>
        <dbReference type="ARBA" id="ARBA00023026"/>
    </source>
</evidence>
<dbReference type="PANTHER" id="PTHR38340:SF1">
    <property type="entry name" value="S-LAYER PROTEIN"/>
    <property type="match status" value="1"/>
</dbReference>
<keyword evidence="6" id="KW-0800">Toxin</keyword>
<keyword evidence="8" id="KW-0843">Virulence</keyword>
<comment type="subcellular location">
    <subcellularLocation>
        <location evidence="2">Membrane</location>
    </subcellularLocation>
    <subcellularLocation>
        <location evidence="3">Secreted</location>
    </subcellularLocation>
</comment>
<gene>
    <name evidence="11" type="ORF">NK718_01760</name>
</gene>
<evidence type="ECO:0000256" key="5">
    <source>
        <dbReference type="ARBA" id="ARBA00022525"/>
    </source>
</evidence>
<dbReference type="Gene3D" id="2.150.10.10">
    <property type="entry name" value="Serralysin-like metalloprotease, C-terminal"/>
    <property type="match status" value="2"/>
</dbReference>
<dbReference type="SUPFAM" id="SSF55486">
    <property type="entry name" value="Metalloproteases ('zincins'), catalytic domain"/>
    <property type="match status" value="1"/>
</dbReference>
<dbReference type="PROSITE" id="PS00330">
    <property type="entry name" value="HEMOLYSIN_CALCIUM"/>
    <property type="match status" value="5"/>
</dbReference>
<comment type="cofactor">
    <cofactor evidence="1">
        <name>Ca(2+)</name>
        <dbReference type="ChEBI" id="CHEBI:29108"/>
    </cofactor>
</comment>
<sequence>MATKPTYSDSQIVSQLDSTYHWVGTDLTYGFPTSTASWFPYDESTGSSALTSAQRAAATMAIGLWDDLIKPNFTLAADGSTANVKYDNTTTSIGYAHAYYPGGWSGAGSVWFNNNYNSTTGTNDLVTPKIGAWGFMTYIHETGHALGLNHPGDYNGGSPTYATDALYAQDSQMYTLMSYFTADNTGADWYASDNRWYYPQTPMLHDVMAIQAIYGADPTTRLGDTTYGFNATAGIPMVFDFTQNKHPVLCVYDAGGTDTLDFSGFSSASLINLAPGSFSNCDMMTYNVSVAQTAAIENAVGGAGADTLLGNDLANVLTGNAGNDSLSGGNGDDRLVGGAGADMLDGGAGNDTALFAGLRSAYSIAYDAATAHFTVTSTAEGVDTLVGIETFQFSDGSVLASSLTGGTTTTTTTTATTTTETVAPMATPTSGADNLIGTSGADTINALAGNDTIDGGAGADRLVGGYGDDSYVVDNALDVTYELSGQGVDTVLASLNWTLAANVEKLTLTGTAGLSGTGNSLANTLTGNIGANILSGGIGNDSIFGGDGADTILGGDGADRIYGEAGADRLTGNAGVDYFIFNAVSDSAPAGADTITDFTRGYDRIDLRGIDANAATTTTDEAFAFIGTASFDGHAGQLRFSAGLLQGDVNGDGVADFAVAIANQTAMRATDFLL</sequence>
<dbReference type="Proteomes" id="UP001205890">
    <property type="component" value="Unassembled WGS sequence"/>
</dbReference>
<dbReference type="InterPro" id="IPR013858">
    <property type="entry name" value="Peptidase_M10B_C"/>
</dbReference>
<evidence type="ECO:0000256" key="7">
    <source>
        <dbReference type="ARBA" id="ARBA00022737"/>
    </source>
</evidence>
<dbReference type="PANTHER" id="PTHR38340">
    <property type="entry name" value="S-LAYER PROTEIN"/>
    <property type="match status" value="1"/>
</dbReference>
<dbReference type="SUPFAM" id="SSF51120">
    <property type="entry name" value="beta-Roll"/>
    <property type="match status" value="3"/>
</dbReference>
<dbReference type="InterPro" id="IPR001343">
    <property type="entry name" value="Hemolysn_Ca-bd"/>
</dbReference>
<dbReference type="InterPro" id="IPR050557">
    <property type="entry name" value="RTX_toxin/Mannuronan_C5-epim"/>
</dbReference>
<dbReference type="RefSeq" id="WP_254737958.1">
    <property type="nucleotide sequence ID" value="NZ_JANCLU010000001.1"/>
</dbReference>
<evidence type="ECO:0000256" key="1">
    <source>
        <dbReference type="ARBA" id="ARBA00001913"/>
    </source>
</evidence>
<evidence type="ECO:0000259" key="10">
    <source>
        <dbReference type="SMART" id="SM00235"/>
    </source>
</evidence>
<comment type="similarity">
    <text evidence="4">Belongs to the peptidase M10B family.</text>
</comment>
<dbReference type="InterPro" id="IPR003995">
    <property type="entry name" value="RTX_toxin_determinant-A"/>
</dbReference>
<dbReference type="CDD" id="cd04277">
    <property type="entry name" value="ZnMc_serralysin_like"/>
    <property type="match status" value="1"/>
</dbReference>
<dbReference type="PRINTS" id="PR01488">
    <property type="entry name" value="RTXTOXINA"/>
</dbReference>
<keyword evidence="12" id="KW-1185">Reference proteome</keyword>
<dbReference type="Gene3D" id="3.40.390.10">
    <property type="entry name" value="Collagenase (Catalytic Domain)"/>
    <property type="match status" value="1"/>
</dbReference>
<evidence type="ECO:0000256" key="9">
    <source>
        <dbReference type="ARBA" id="ARBA00023136"/>
    </source>
</evidence>
<evidence type="ECO:0000313" key="12">
    <source>
        <dbReference type="Proteomes" id="UP001205890"/>
    </source>
</evidence>
<dbReference type="Pfam" id="PF08548">
    <property type="entry name" value="Peptidase_M10_C"/>
    <property type="match status" value="2"/>
</dbReference>
<keyword evidence="9" id="KW-0472">Membrane</keyword>
<dbReference type="InterPro" id="IPR034033">
    <property type="entry name" value="Serralysin-like"/>
</dbReference>
<evidence type="ECO:0000256" key="4">
    <source>
        <dbReference type="ARBA" id="ARBA00009490"/>
    </source>
</evidence>
<accession>A0ABT1L888</accession>